<dbReference type="GO" id="GO:0006400">
    <property type="term" value="P:tRNA modification"/>
    <property type="evidence" value="ECO:0007669"/>
    <property type="project" value="TreeGrafter"/>
</dbReference>
<evidence type="ECO:0000313" key="2">
    <source>
        <dbReference type="Proteomes" id="UP000694428"/>
    </source>
</evidence>
<proteinExistence type="predicted"/>
<dbReference type="GO" id="GO:0016432">
    <property type="term" value="F:tRNA-uridine aminocarboxypropyltransferase activity"/>
    <property type="evidence" value="ECO:0007669"/>
    <property type="project" value="TreeGrafter"/>
</dbReference>
<dbReference type="GO" id="GO:0005634">
    <property type="term" value="C:nucleus"/>
    <property type="evidence" value="ECO:0007669"/>
    <property type="project" value="TreeGrafter"/>
</dbReference>
<reference evidence="1" key="2">
    <citation type="submission" date="2025-09" db="UniProtKB">
        <authorList>
            <consortium name="Ensembl"/>
        </authorList>
    </citation>
    <scope>IDENTIFICATION</scope>
</reference>
<dbReference type="InterPro" id="IPR051521">
    <property type="entry name" value="tRNA_Mod/Golgi_Maint"/>
</dbReference>
<dbReference type="Proteomes" id="UP000694428">
    <property type="component" value="Unplaced"/>
</dbReference>
<organism evidence="1 2">
    <name type="scientific">Pavo cristatus</name>
    <name type="common">Indian peafowl</name>
    <name type="synonym">Blue peafowl</name>
    <dbReference type="NCBI Taxonomy" id="9049"/>
    <lineage>
        <taxon>Eukaryota</taxon>
        <taxon>Metazoa</taxon>
        <taxon>Chordata</taxon>
        <taxon>Craniata</taxon>
        <taxon>Vertebrata</taxon>
        <taxon>Euteleostomi</taxon>
        <taxon>Archelosauria</taxon>
        <taxon>Archosauria</taxon>
        <taxon>Dinosauria</taxon>
        <taxon>Saurischia</taxon>
        <taxon>Theropoda</taxon>
        <taxon>Coelurosauria</taxon>
        <taxon>Aves</taxon>
        <taxon>Neognathae</taxon>
        <taxon>Galloanserae</taxon>
        <taxon>Galliformes</taxon>
        <taxon>Phasianidae</taxon>
        <taxon>Phasianinae</taxon>
        <taxon>Pavo</taxon>
    </lineage>
</organism>
<dbReference type="PANTHER" id="PTHR15627:SF8">
    <property type="entry name" value="TRNA-URIDINE AMINOCARBOXYPROPYLTRANSFERASE 1"/>
    <property type="match status" value="1"/>
</dbReference>
<protein>
    <recommendedName>
        <fullName evidence="3">DTW domain containing 1</fullName>
    </recommendedName>
</protein>
<reference evidence="1" key="1">
    <citation type="submission" date="2025-08" db="UniProtKB">
        <authorList>
            <consortium name="Ensembl"/>
        </authorList>
    </citation>
    <scope>IDENTIFICATION</scope>
</reference>
<accession>A0A8C9EL51</accession>
<sequence length="110" mass="12308">MSLNSSTILNEENSQGTKRNMACLGSLELQTPSSFQDNPLQKLQLASQEVLEKAKKSGRSKCPRCSSSRMFYCYTCFVPVETVPTTEIPTVKSIFSNPCQFFILDRVTTN</sequence>
<keyword evidence="2" id="KW-1185">Reference proteome</keyword>
<evidence type="ECO:0000313" key="1">
    <source>
        <dbReference type="Ensembl" id="ENSPSTP00000002311.1"/>
    </source>
</evidence>
<dbReference type="PANTHER" id="PTHR15627">
    <property type="entry name" value="NATURAL KILLER CELL-SPECIFIC ANTIGEN KLIP1"/>
    <property type="match status" value="1"/>
</dbReference>
<dbReference type="AlphaFoldDB" id="A0A8C9EL51"/>
<evidence type="ECO:0008006" key="3">
    <source>
        <dbReference type="Google" id="ProtNLM"/>
    </source>
</evidence>
<name>A0A8C9EL51_PAVCR</name>
<dbReference type="Ensembl" id="ENSPSTT00000002431.1">
    <property type="protein sequence ID" value="ENSPSTP00000002311.1"/>
    <property type="gene ID" value="ENSPSTG00000001750.1"/>
</dbReference>